<dbReference type="InterPro" id="IPR010730">
    <property type="entry name" value="HET"/>
</dbReference>
<dbReference type="PANTHER" id="PTHR24148:SF73">
    <property type="entry name" value="HET DOMAIN PROTEIN (AFU_ORTHOLOGUE AFUA_8G01020)"/>
    <property type="match status" value="1"/>
</dbReference>
<dbReference type="OrthoDB" id="5416609at2759"/>
<evidence type="ECO:0000259" key="1">
    <source>
        <dbReference type="Pfam" id="PF06985"/>
    </source>
</evidence>
<accession>A0A2J6PGU1</accession>
<organism evidence="2 3">
    <name type="scientific">Hyaloscypha hepaticicola</name>
    <dbReference type="NCBI Taxonomy" id="2082293"/>
    <lineage>
        <taxon>Eukaryota</taxon>
        <taxon>Fungi</taxon>
        <taxon>Dikarya</taxon>
        <taxon>Ascomycota</taxon>
        <taxon>Pezizomycotina</taxon>
        <taxon>Leotiomycetes</taxon>
        <taxon>Helotiales</taxon>
        <taxon>Hyaloscyphaceae</taxon>
        <taxon>Hyaloscypha</taxon>
    </lineage>
</organism>
<dbReference type="Pfam" id="PF06985">
    <property type="entry name" value="HET"/>
    <property type="match status" value="1"/>
</dbReference>
<sequence length="561" mass="63745">MPYTSQDSKASMKIQEFTYTPLRFAQSTRLIKILPGEALSSIKCHIFEINLHDFLISGYTALSYCWGSASKTEPITLNQCTFRVTENLYAALQVLRESHNTDLFWIDAICINQSDLEERSAQVQNMKKIYEQASRVVIWLGAGSAETMAVLLDISVKEASILFDSREGVVDFRPLEGLALLLLRPWFERVWIVQEATTPENDKIVLCGNAVVCWDALIIATEVITHLMWRPELQDFFANVQPIDNQSLRRLFNLEKQRQYKNPVFNLLRMLAKYRYFKATDPRDKIYALRGLAADLLKDELVPNYSLPPPVVFALAAQHFIIQKRSFECLGFCDFSKRDLSQPSWVPDWSSPSIRHPLAKRQIHDSCAEDHLVYGAATLTVPSDSERQWNCNIRDELVLIVAGFQVDTVRRVVNFDVLDACVAEDGCSIAQGFSEGPAIYGLNIPESDLYRGSSEPLKIAYSRTLVADVMKAGNVRSRGYAITLDYWNRVRSYMQPPADHKFRKEWGSLLFSTTERSLFWSHDGYLGLGPTDVKPGDRVCIFFGGEVLYLLRSIGGTSHFI</sequence>
<protein>
    <submittedName>
        <fullName evidence="2">HET-domain-containing protein</fullName>
    </submittedName>
</protein>
<dbReference type="InterPro" id="IPR052895">
    <property type="entry name" value="HetReg/Transcr_Mod"/>
</dbReference>
<feature type="non-terminal residue" evidence="2">
    <location>
        <position position="561"/>
    </location>
</feature>
<proteinExistence type="predicted"/>
<gene>
    <name evidence="2" type="ORF">NA56DRAFT_638286</name>
</gene>
<reference evidence="2 3" key="1">
    <citation type="submission" date="2016-05" db="EMBL/GenBank/DDBJ databases">
        <title>A degradative enzymes factory behind the ericoid mycorrhizal symbiosis.</title>
        <authorList>
            <consortium name="DOE Joint Genome Institute"/>
            <person name="Martino E."/>
            <person name="Morin E."/>
            <person name="Grelet G."/>
            <person name="Kuo A."/>
            <person name="Kohler A."/>
            <person name="Daghino S."/>
            <person name="Barry K."/>
            <person name="Choi C."/>
            <person name="Cichocki N."/>
            <person name="Clum A."/>
            <person name="Copeland A."/>
            <person name="Hainaut M."/>
            <person name="Haridas S."/>
            <person name="Labutti K."/>
            <person name="Lindquist E."/>
            <person name="Lipzen A."/>
            <person name="Khouja H.-R."/>
            <person name="Murat C."/>
            <person name="Ohm R."/>
            <person name="Olson A."/>
            <person name="Spatafora J."/>
            <person name="Veneault-Fourrey C."/>
            <person name="Henrissat B."/>
            <person name="Grigoriev I."/>
            <person name="Martin F."/>
            <person name="Perotto S."/>
        </authorList>
    </citation>
    <scope>NUCLEOTIDE SEQUENCE [LARGE SCALE GENOMIC DNA]</scope>
    <source>
        <strain evidence="2 3">UAMH 7357</strain>
    </source>
</reference>
<feature type="domain" description="Heterokaryon incompatibility" evidence="1">
    <location>
        <begin position="59"/>
        <end position="195"/>
    </location>
</feature>
<dbReference type="AlphaFoldDB" id="A0A2J6PGU1"/>
<name>A0A2J6PGU1_9HELO</name>
<dbReference type="PANTHER" id="PTHR24148">
    <property type="entry name" value="ANKYRIN REPEAT DOMAIN-CONTAINING PROTEIN 39 HOMOLOG-RELATED"/>
    <property type="match status" value="1"/>
</dbReference>
<dbReference type="Proteomes" id="UP000235672">
    <property type="component" value="Unassembled WGS sequence"/>
</dbReference>
<evidence type="ECO:0000313" key="2">
    <source>
        <dbReference type="EMBL" id="PMD13096.1"/>
    </source>
</evidence>
<dbReference type="EMBL" id="KZ613536">
    <property type="protein sequence ID" value="PMD13096.1"/>
    <property type="molecule type" value="Genomic_DNA"/>
</dbReference>
<keyword evidence="3" id="KW-1185">Reference proteome</keyword>
<evidence type="ECO:0000313" key="3">
    <source>
        <dbReference type="Proteomes" id="UP000235672"/>
    </source>
</evidence>
<dbReference type="Pfam" id="PF26639">
    <property type="entry name" value="Het-6_barrel"/>
    <property type="match status" value="1"/>
</dbReference>